<reference evidence="1" key="1">
    <citation type="submission" date="2017-04" db="EMBL/GenBank/DDBJ databases">
        <title>Genome deletions in a multicellular cyanobacterial endosymbiont for morphological adaptation in marine diatoms.</title>
        <authorList>
            <person name="Wang Y."/>
            <person name="Gao H."/>
            <person name="Li R."/>
            <person name="Xu X."/>
        </authorList>
    </citation>
    <scope>NUCLEOTIDE SEQUENCE</scope>
    <source>
        <strain evidence="1">FACHB 800</strain>
    </source>
</reference>
<name>A0A975TAY8_9NOST</name>
<sequence>MTMLEKLIQAALITFLLHLIVGLRSHTPIPTKGVTPISEISTTVISSTLNVAE</sequence>
<accession>A0A975TAY8</accession>
<dbReference type="Proteomes" id="UP000683511">
    <property type="component" value="Chromosome"/>
</dbReference>
<proteinExistence type="predicted"/>
<dbReference type="EMBL" id="CP021056">
    <property type="protein sequence ID" value="QXE25354.1"/>
    <property type="molecule type" value="Genomic_DNA"/>
</dbReference>
<keyword evidence="2" id="KW-1185">Reference proteome</keyword>
<organism evidence="1 2">
    <name type="scientific">Richelia sinica FACHB-800</name>
    <dbReference type="NCBI Taxonomy" id="1357546"/>
    <lineage>
        <taxon>Bacteria</taxon>
        <taxon>Bacillati</taxon>
        <taxon>Cyanobacteriota</taxon>
        <taxon>Cyanophyceae</taxon>
        <taxon>Nostocales</taxon>
        <taxon>Nostocaceae</taxon>
        <taxon>Richelia</taxon>
    </lineage>
</organism>
<protein>
    <submittedName>
        <fullName evidence="1">Uncharacterized protein</fullName>
    </submittedName>
</protein>
<dbReference type="AlphaFoldDB" id="A0A975TAY8"/>
<evidence type="ECO:0000313" key="2">
    <source>
        <dbReference type="Proteomes" id="UP000683511"/>
    </source>
</evidence>
<gene>
    <name evidence="1" type="ORF">B6N60_04068</name>
</gene>
<evidence type="ECO:0000313" key="1">
    <source>
        <dbReference type="EMBL" id="QXE25354.1"/>
    </source>
</evidence>
<dbReference type="KEGG" id="rsin:B6N60_04068"/>